<name>A0A9X9SN72_NEISU</name>
<accession>A0A9X9SN72</accession>
<proteinExistence type="predicted"/>
<feature type="transmembrane region" description="Helical" evidence="1">
    <location>
        <begin position="20"/>
        <end position="40"/>
    </location>
</feature>
<sequence length="56" mass="5875">MFTSGHSVVVVLFIIGNHSVLVLSGGKVVICSIGGIGTLIQSSLIFQKWPTESFIG</sequence>
<dbReference type="EMBL" id="CABFLZ010000034">
    <property type="protein sequence ID" value="VTY07926.1"/>
    <property type="molecule type" value="Genomic_DNA"/>
</dbReference>
<reference evidence="2" key="1">
    <citation type="submission" date="2019-05" db="EMBL/GenBank/DDBJ databases">
        <authorList>
            <person name="Hibberd M."/>
        </authorList>
    </citation>
    <scope>NUCLEOTIDE SEQUENCE</scope>
    <source>
        <strain evidence="2">Neisseria_subflava_BgEED23</strain>
    </source>
</reference>
<dbReference type="AlphaFoldDB" id="A0A9X9SN72"/>
<keyword evidence="1" id="KW-1133">Transmembrane helix</keyword>
<evidence type="ECO:0000313" key="3">
    <source>
        <dbReference type="Proteomes" id="UP000626795"/>
    </source>
</evidence>
<comment type="caution">
    <text evidence="2">The sequence shown here is derived from an EMBL/GenBank/DDBJ whole genome shotgun (WGS) entry which is preliminary data.</text>
</comment>
<gene>
    <name evidence="2" type="ORF">ONOEEDHL_02205</name>
</gene>
<evidence type="ECO:0000256" key="1">
    <source>
        <dbReference type="SAM" id="Phobius"/>
    </source>
</evidence>
<keyword evidence="1" id="KW-0812">Transmembrane</keyword>
<dbReference type="Proteomes" id="UP000626795">
    <property type="component" value="Unassembled WGS sequence"/>
</dbReference>
<evidence type="ECO:0000313" key="2">
    <source>
        <dbReference type="EMBL" id="VTY07926.1"/>
    </source>
</evidence>
<keyword evidence="3" id="KW-1185">Reference proteome</keyword>
<keyword evidence="1" id="KW-0472">Membrane</keyword>
<protein>
    <submittedName>
        <fullName evidence="2">Uncharacterized protein</fullName>
    </submittedName>
</protein>
<organism evidence="2 3">
    <name type="scientific">Neisseria subflava</name>
    <dbReference type="NCBI Taxonomy" id="28449"/>
    <lineage>
        <taxon>Bacteria</taxon>
        <taxon>Pseudomonadati</taxon>
        <taxon>Pseudomonadota</taxon>
        <taxon>Betaproteobacteria</taxon>
        <taxon>Neisseriales</taxon>
        <taxon>Neisseriaceae</taxon>
        <taxon>Neisseria</taxon>
    </lineage>
</organism>